<comment type="similarity">
    <text evidence="1">Belongs to the methyltransferase superfamily.</text>
</comment>
<dbReference type="SUPFAM" id="SSF53335">
    <property type="entry name" value="S-adenosyl-L-methionine-dependent methyltransferases"/>
    <property type="match status" value="1"/>
</dbReference>
<evidence type="ECO:0008006" key="9">
    <source>
        <dbReference type="Google" id="ProtNLM"/>
    </source>
</evidence>
<name>A0A7R9MEJ0_9ACAR</name>
<dbReference type="InterPro" id="IPR029063">
    <property type="entry name" value="SAM-dependent_MTases_sf"/>
</dbReference>
<evidence type="ECO:0000256" key="2">
    <source>
        <dbReference type="ARBA" id="ARBA00022603"/>
    </source>
</evidence>
<dbReference type="Gene3D" id="3.40.50.150">
    <property type="entry name" value="Vaccinia Virus protein VP39"/>
    <property type="match status" value="1"/>
</dbReference>
<gene>
    <name evidence="7" type="ORF">ONB1V03_LOCUS15360</name>
</gene>
<proteinExistence type="inferred from homology"/>
<dbReference type="CDD" id="cd02440">
    <property type="entry name" value="AdoMet_MTases"/>
    <property type="match status" value="1"/>
</dbReference>
<feature type="domain" description="Rhamnogalacturonase A/B/Epimerase-like pectate lyase" evidence="5">
    <location>
        <begin position="128"/>
        <end position="189"/>
    </location>
</feature>
<evidence type="ECO:0000259" key="4">
    <source>
        <dbReference type="Pfam" id="PF08241"/>
    </source>
</evidence>
<dbReference type="EMBL" id="CAJPVJ010015720">
    <property type="protein sequence ID" value="CAG2175926.1"/>
    <property type="molecule type" value="Genomic_DNA"/>
</dbReference>
<protein>
    <recommendedName>
        <fullName evidence="9">Methyltransferase type 11 domain-containing protein</fullName>
    </recommendedName>
</protein>
<dbReference type="Gene3D" id="2.160.20.10">
    <property type="entry name" value="Single-stranded right-handed beta-helix, Pectin lyase-like"/>
    <property type="match status" value="1"/>
</dbReference>
<dbReference type="GO" id="GO:0032259">
    <property type="term" value="P:methylation"/>
    <property type="evidence" value="ECO:0007669"/>
    <property type="project" value="UniProtKB-KW"/>
</dbReference>
<dbReference type="AlphaFoldDB" id="A0A7R9MEJ0"/>
<evidence type="ECO:0000256" key="1">
    <source>
        <dbReference type="ARBA" id="ARBA00008361"/>
    </source>
</evidence>
<dbReference type="PANTHER" id="PTHR44942">
    <property type="entry name" value="METHYLTRANSF_11 DOMAIN-CONTAINING PROTEIN"/>
    <property type="match status" value="1"/>
</dbReference>
<dbReference type="InterPro" id="IPR011050">
    <property type="entry name" value="Pectin_lyase_fold/virulence"/>
</dbReference>
<dbReference type="Pfam" id="PF12708">
    <property type="entry name" value="Pect-lyase_RHGA_epim"/>
    <property type="match status" value="1"/>
</dbReference>
<keyword evidence="8" id="KW-1185">Reference proteome</keyword>
<organism evidence="7">
    <name type="scientific">Oppiella nova</name>
    <dbReference type="NCBI Taxonomy" id="334625"/>
    <lineage>
        <taxon>Eukaryota</taxon>
        <taxon>Metazoa</taxon>
        <taxon>Ecdysozoa</taxon>
        <taxon>Arthropoda</taxon>
        <taxon>Chelicerata</taxon>
        <taxon>Arachnida</taxon>
        <taxon>Acari</taxon>
        <taxon>Acariformes</taxon>
        <taxon>Sarcoptiformes</taxon>
        <taxon>Oribatida</taxon>
        <taxon>Brachypylina</taxon>
        <taxon>Oppioidea</taxon>
        <taxon>Oppiidae</taxon>
        <taxon>Oppiella</taxon>
    </lineage>
</organism>
<dbReference type="PANTHER" id="PTHR44942:SF4">
    <property type="entry name" value="METHYLTRANSFERASE TYPE 11 DOMAIN-CONTAINING PROTEIN"/>
    <property type="match status" value="1"/>
</dbReference>
<dbReference type="OrthoDB" id="506498at2759"/>
<evidence type="ECO:0000313" key="8">
    <source>
        <dbReference type="Proteomes" id="UP000728032"/>
    </source>
</evidence>
<accession>A0A7R9MEJ0</accession>
<dbReference type="InterPro" id="IPR024535">
    <property type="entry name" value="RHGA/B-epi-like_pectate_lyase"/>
</dbReference>
<dbReference type="Pfam" id="PF08241">
    <property type="entry name" value="Methyltransf_11"/>
    <property type="match status" value="1"/>
</dbReference>
<evidence type="ECO:0000256" key="3">
    <source>
        <dbReference type="ARBA" id="ARBA00022679"/>
    </source>
</evidence>
<sequence length="513" mass="56946">MPTQANSIVVRYSIPDTTDGKDIQVRDANIDLYVGGTKLTPLTFTNKYSHYYGGYPFNNKPSSGKHHHYYDTVRTLLDKSYPKGTLVKLQVSSVDVSPSFTIDLADFELIGAPIPQPSGSLSVTDAAYGADPTGKVDSTKAFQKAVDDGHAQGKTVYIPRGTYTLYDHVIVDGVNLTGAGPWYSVLGGRDPKDHHKACGIYDKLQTNFNDISQDILLSKSNQGKTISSNLLELEAMSVRIFEGTKHANLYARFRPTIPDAVIDVVLNFLRQKIPSDKWDIAVDVGCGSGQGTHKLAKHFKRCYGFDVSPAQINEAKGAHHSDNISYDVCPAEKLPSISTNSVQLLTAVEAAHWFDFNAFIQESTRVLSDNGVIALIGYVFPNPTDPCNPNDHSLLEMITDLFFDDRLAPFKNPKCVSLERHYRDIEFPKNYESKLMDNIASTKRVLAEDIIGYIESWSIYQGLAKADRESAEVISQEVRHKVKSILKINDLSAKEVIFNFDHFIAIARKVSNN</sequence>
<dbReference type="InterPro" id="IPR033801">
    <property type="entry name" value="CBM6-CBM35-CBM36-like_1"/>
</dbReference>
<dbReference type="Pfam" id="PF22815">
    <property type="entry name" value="CatAgl_D1"/>
    <property type="match status" value="1"/>
</dbReference>
<dbReference type="GO" id="GO:0008757">
    <property type="term" value="F:S-adenosylmethionine-dependent methyltransferase activity"/>
    <property type="evidence" value="ECO:0007669"/>
    <property type="project" value="InterPro"/>
</dbReference>
<feature type="domain" description="CBM6/CBM35/CBM36-like 1" evidence="6">
    <location>
        <begin position="3"/>
        <end position="108"/>
    </location>
</feature>
<feature type="domain" description="Methyltransferase type 11" evidence="4">
    <location>
        <begin position="282"/>
        <end position="374"/>
    </location>
</feature>
<dbReference type="InterPro" id="IPR012334">
    <property type="entry name" value="Pectin_lyas_fold"/>
</dbReference>
<reference evidence="7" key="1">
    <citation type="submission" date="2020-11" db="EMBL/GenBank/DDBJ databases">
        <authorList>
            <person name="Tran Van P."/>
        </authorList>
    </citation>
    <scope>NUCLEOTIDE SEQUENCE</scope>
</reference>
<dbReference type="InterPro" id="IPR013216">
    <property type="entry name" value="Methyltransf_11"/>
</dbReference>
<dbReference type="EMBL" id="OC930545">
    <property type="protein sequence ID" value="CAD7658740.1"/>
    <property type="molecule type" value="Genomic_DNA"/>
</dbReference>
<keyword evidence="2" id="KW-0489">Methyltransferase</keyword>
<evidence type="ECO:0000259" key="5">
    <source>
        <dbReference type="Pfam" id="PF12708"/>
    </source>
</evidence>
<evidence type="ECO:0000313" key="7">
    <source>
        <dbReference type="EMBL" id="CAD7658740.1"/>
    </source>
</evidence>
<evidence type="ECO:0000259" key="6">
    <source>
        <dbReference type="Pfam" id="PF22815"/>
    </source>
</evidence>
<dbReference type="SUPFAM" id="SSF51126">
    <property type="entry name" value="Pectin lyase-like"/>
    <property type="match status" value="1"/>
</dbReference>
<dbReference type="Proteomes" id="UP000728032">
    <property type="component" value="Unassembled WGS sequence"/>
</dbReference>
<dbReference type="InterPro" id="IPR051052">
    <property type="entry name" value="Diverse_substrate_MTase"/>
</dbReference>
<keyword evidence="3" id="KW-0808">Transferase</keyword>